<evidence type="ECO:0000313" key="3">
    <source>
        <dbReference type="Proteomes" id="UP000030651"/>
    </source>
</evidence>
<keyword evidence="1" id="KW-0732">Signal</keyword>
<name>W3WH36_PESFW</name>
<proteinExistence type="predicted"/>
<dbReference type="HOGENOM" id="CLU_093929_0_0_1"/>
<reference evidence="3" key="1">
    <citation type="journal article" date="2015" name="BMC Genomics">
        <title>Genomic and transcriptomic analysis of the endophytic fungus Pestalotiopsis fici reveals its lifestyle and high potential for synthesis of natural products.</title>
        <authorList>
            <person name="Wang X."/>
            <person name="Zhang X."/>
            <person name="Liu L."/>
            <person name="Xiang M."/>
            <person name="Wang W."/>
            <person name="Sun X."/>
            <person name="Che Y."/>
            <person name="Guo L."/>
            <person name="Liu G."/>
            <person name="Guo L."/>
            <person name="Wang C."/>
            <person name="Yin W.B."/>
            <person name="Stadler M."/>
            <person name="Zhang X."/>
            <person name="Liu X."/>
        </authorList>
    </citation>
    <scope>NUCLEOTIDE SEQUENCE [LARGE SCALE GENOMIC DNA]</scope>
    <source>
        <strain evidence="3">W106-1 / CGMCC3.15140</strain>
    </source>
</reference>
<dbReference type="eggNOG" id="ENOG502RJWF">
    <property type="taxonomic scope" value="Eukaryota"/>
</dbReference>
<gene>
    <name evidence="2" type="ORF">PFICI_15284</name>
</gene>
<evidence type="ECO:0000256" key="1">
    <source>
        <dbReference type="SAM" id="SignalP"/>
    </source>
</evidence>
<evidence type="ECO:0000313" key="2">
    <source>
        <dbReference type="EMBL" id="ETS73109.1"/>
    </source>
</evidence>
<organism evidence="2 3">
    <name type="scientific">Pestalotiopsis fici (strain W106-1 / CGMCC3.15140)</name>
    <dbReference type="NCBI Taxonomy" id="1229662"/>
    <lineage>
        <taxon>Eukaryota</taxon>
        <taxon>Fungi</taxon>
        <taxon>Dikarya</taxon>
        <taxon>Ascomycota</taxon>
        <taxon>Pezizomycotina</taxon>
        <taxon>Sordariomycetes</taxon>
        <taxon>Xylariomycetidae</taxon>
        <taxon>Amphisphaeriales</taxon>
        <taxon>Sporocadaceae</taxon>
        <taxon>Pestalotiopsis</taxon>
    </lineage>
</organism>
<dbReference type="Proteomes" id="UP000030651">
    <property type="component" value="Unassembled WGS sequence"/>
</dbReference>
<dbReference type="OMA" id="YIAYLSP"/>
<dbReference type="EMBL" id="KI912124">
    <property type="protein sequence ID" value="ETS73109.1"/>
    <property type="molecule type" value="Genomic_DNA"/>
</dbReference>
<keyword evidence="3" id="KW-1185">Reference proteome</keyword>
<sequence length="174" mass="18813">MKYFLQLLSFGLLATASSALPLLDERQTAVYSLTVSTTSSTALNGQTVEIVNSVLGVYPGNQPAATFYPIPNQTKPGRSSLHTYPVGIVDHVLGLKGSDGLYSLVDVTNIGQSGAAAFYDGFILRNNLVSHEIPGNWVAFPVGNGWQIKRYDGNAIVTQDYVPVNLVYKLVNKY</sequence>
<feature type="chain" id="PRO_5004833376" evidence="1">
    <location>
        <begin position="20"/>
        <end position="174"/>
    </location>
</feature>
<dbReference type="GeneID" id="19280297"/>
<accession>W3WH36</accession>
<protein>
    <submittedName>
        <fullName evidence="2">Uncharacterized protein</fullName>
    </submittedName>
</protein>
<dbReference type="AlphaFoldDB" id="W3WH36"/>
<dbReference type="OrthoDB" id="5199481at2759"/>
<dbReference type="KEGG" id="pfy:PFICI_15284"/>
<feature type="signal peptide" evidence="1">
    <location>
        <begin position="1"/>
        <end position="19"/>
    </location>
</feature>
<dbReference type="RefSeq" id="XP_007842056.1">
    <property type="nucleotide sequence ID" value="XM_007843865.1"/>
</dbReference>
<dbReference type="InParanoid" id="W3WH36"/>